<feature type="domain" description="Helitron helicase-like" evidence="1">
    <location>
        <begin position="3"/>
        <end position="216"/>
    </location>
</feature>
<dbReference type="EMBL" id="KN839866">
    <property type="protein sequence ID" value="KIJ60979.1"/>
    <property type="molecule type" value="Genomic_DNA"/>
</dbReference>
<organism evidence="2 3">
    <name type="scientific">Hydnomerulius pinastri MD-312</name>
    <dbReference type="NCBI Taxonomy" id="994086"/>
    <lineage>
        <taxon>Eukaryota</taxon>
        <taxon>Fungi</taxon>
        <taxon>Dikarya</taxon>
        <taxon>Basidiomycota</taxon>
        <taxon>Agaricomycotina</taxon>
        <taxon>Agaricomycetes</taxon>
        <taxon>Agaricomycetidae</taxon>
        <taxon>Boletales</taxon>
        <taxon>Boletales incertae sedis</taxon>
        <taxon>Leucogyrophana</taxon>
    </lineage>
</organism>
<name>A0A0C9V5V5_9AGAM</name>
<reference evidence="2 3" key="1">
    <citation type="submission" date="2014-04" db="EMBL/GenBank/DDBJ databases">
        <title>Evolutionary Origins and Diversification of the Mycorrhizal Mutualists.</title>
        <authorList>
            <consortium name="DOE Joint Genome Institute"/>
            <consortium name="Mycorrhizal Genomics Consortium"/>
            <person name="Kohler A."/>
            <person name="Kuo A."/>
            <person name="Nagy L.G."/>
            <person name="Floudas D."/>
            <person name="Copeland A."/>
            <person name="Barry K.W."/>
            <person name="Cichocki N."/>
            <person name="Veneault-Fourrey C."/>
            <person name="LaButti K."/>
            <person name="Lindquist E.A."/>
            <person name="Lipzen A."/>
            <person name="Lundell T."/>
            <person name="Morin E."/>
            <person name="Murat C."/>
            <person name="Riley R."/>
            <person name="Ohm R."/>
            <person name="Sun H."/>
            <person name="Tunlid A."/>
            <person name="Henrissat B."/>
            <person name="Grigoriev I.V."/>
            <person name="Hibbett D.S."/>
            <person name="Martin F."/>
        </authorList>
    </citation>
    <scope>NUCLEOTIDE SEQUENCE [LARGE SCALE GENOMIC DNA]</scope>
    <source>
        <strain evidence="2 3">MD-312</strain>
    </source>
</reference>
<sequence>MYHDKHFQRDELFPLIAFNHEQIKRSSTSSFLMTNRNSFTSVANHILNIDPSALDSLISRLQSGAPTAPHNESEKACYQLIKDLNLIGKDVQGSVTAKKHMHNEIWSLISSKGAPTWYITLSPSDERHPICLYYADLQEHFKPEIKTQQVRHLLNSQNPMAGARFFHLMVSLFIKHVLGAPLSTGHKLPSYYNSAQYNRGFYEQQGRLTLHLHMLL</sequence>
<dbReference type="AlphaFoldDB" id="A0A0C9V5V5"/>
<keyword evidence="3" id="KW-1185">Reference proteome</keyword>
<dbReference type="HOGENOM" id="CLU_080483_1_0_1"/>
<gene>
    <name evidence="2" type="ORF">HYDPIDRAFT_177191</name>
</gene>
<proteinExistence type="predicted"/>
<evidence type="ECO:0000259" key="1">
    <source>
        <dbReference type="Pfam" id="PF14214"/>
    </source>
</evidence>
<accession>A0A0C9V5V5</accession>
<evidence type="ECO:0000313" key="3">
    <source>
        <dbReference type="Proteomes" id="UP000053820"/>
    </source>
</evidence>
<protein>
    <recommendedName>
        <fullName evidence="1">Helitron helicase-like domain-containing protein</fullName>
    </recommendedName>
</protein>
<dbReference type="OrthoDB" id="2634573at2759"/>
<dbReference type="InterPro" id="IPR025476">
    <property type="entry name" value="Helitron_helicase-like"/>
</dbReference>
<dbReference type="Proteomes" id="UP000053820">
    <property type="component" value="Unassembled WGS sequence"/>
</dbReference>
<dbReference type="Pfam" id="PF14214">
    <property type="entry name" value="Helitron_like_N"/>
    <property type="match status" value="1"/>
</dbReference>
<evidence type="ECO:0000313" key="2">
    <source>
        <dbReference type="EMBL" id="KIJ60979.1"/>
    </source>
</evidence>